<evidence type="ECO:0000313" key="2">
    <source>
        <dbReference type="Proteomes" id="UP000001890"/>
    </source>
</evidence>
<sequence>MADCDQQARNAWQADGDALDSQAFAKMQKVDAANLTCLRAVLSAHFPTAAEVGQEGVQSAWLLLQHADADPALQ</sequence>
<protein>
    <submittedName>
        <fullName evidence="1">Uncharacterized protein</fullName>
    </submittedName>
</protein>
<proteinExistence type="predicted"/>
<keyword evidence="2" id="KW-1185">Reference proteome</keyword>
<reference evidence="1 2" key="1">
    <citation type="journal article" date="2009" name="BMC Genomics">
        <title>The complete genome sequence of Xanthomonas albilineans provides new insights into the reductive genome evolution of the xylem-limited Xanthomonadaceae.</title>
        <authorList>
            <person name="Pieretti I."/>
            <person name="Royer M."/>
            <person name="Barbe V."/>
            <person name="Carrere S."/>
            <person name="Koebnik R."/>
            <person name="Cociancich S."/>
            <person name="Couloux A."/>
            <person name="Darrasse A."/>
            <person name="Gouzy J."/>
            <person name="Jacques M.A."/>
            <person name="Lauber E."/>
            <person name="Manceau C."/>
            <person name="Mangenot S."/>
            <person name="Poussier S."/>
            <person name="Segurens B."/>
            <person name="Szurek B."/>
            <person name="Verdier V."/>
            <person name="Arlat M."/>
            <person name="Rott P."/>
        </authorList>
    </citation>
    <scope>NUCLEOTIDE SEQUENCE [LARGE SCALE GENOMIC DNA]</scope>
    <source>
        <strain evidence="2">GPE PC73 / CFBP 7063</strain>
    </source>
</reference>
<dbReference type="OrthoDB" id="2989458at2"/>
<dbReference type="PATRIC" id="fig|29447.3.peg.166"/>
<gene>
    <name evidence="1" type="ordered locus">XALc_0153</name>
</gene>
<evidence type="ECO:0000313" key="1">
    <source>
        <dbReference type="EMBL" id="CBA14699.1"/>
    </source>
</evidence>
<dbReference type="STRING" id="380358.XALC_0153"/>
<organism evidence="1 2">
    <name type="scientific">Xanthomonas albilineans (strain GPE PC73 / CFBP 7063)</name>
    <dbReference type="NCBI Taxonomy" id="380358"/>
    <lineage>
        <taxon>Bacteria</taxon>
        <taxon>Pseudomonadati</taxon>
        <taxon>Pseudomonadota</taxon>
        <taxon>Gammaproteobacteria</taxon>
        <taxon>Lysobacterales</taxon>
        <taxon>Lysobacteraceae</taxon>
        <taxon>Xanthomonas</taxon>
    </lineage>
</organism>
<name>D2U867_XANAP</name>
<accession>D2U867</accession>
<dbReference type="Proteomes" id="UP000001890">
    <property type="component" value="Chromosome"/>
</dbReference>
<dbReference type="AlphaFoldDB" id="D2U867"/>
<dbReference type="KEGG" id="xal:XALC_0153"/>
<dbReference type="EMBL" id="FP565176">
    <property type="protein sequence ID" value="CBA14699.1"/>
    <property type="molecule type" value="Genomic_DNA"/>
</dbReference>